<comment type="caution">
    <text evidence="2">The sequence shown here is derived from an EMBL/GenBank/DDBJ whole genome shotgun (WGS) entry which is preliminary data.</text>
</comment>
<proteinExistence type="predicted"/>
<gene>
    <name evidence="2" type="ORF">EXY23_21090</name>
</gene>
<feature type="compositionally biased region" description="Acidic residues" evidence="1">
    <location>
        <begin position="94"/>
        <end position="106"/>
    </location>
</feature>
<dbReference type="AlphaFoldDB" id="A0A4R4D5Z8"/>
<dbReference type="EMBL" id="SKBM01000026">
    <property type="protein sequence ID" value="TCZ55550.1"/>
    <property type="molecule type" value="Genomic_DNA"/>
</dbReference>
<protein>
    <recommendedName>
        <fullName evidence="4">DUF1844 domain-containing protein</fullName>
    </recommendedName>
</protein>
<organism evidence="2 3">
    <name type="scientific">Roseicella aquatilis</name>
    <dbReference type="NCBI Taxonomy" id="2527868"/>
    <lineage>
        <taxon>Bacteria</taxon>
        <taxon>Pseudomonadati</taxon>
        <taxon>Pseudomonadota</taxon>
        <taxon>Alphaproteobacteria</taxon>
        <taxon>Acetobacterales</taxon>
        <taxon>Roseomonadaceae</taxon>
        <taxon>Roseicella</taxon>
    </lineage>
</organism>
<name>A0A4R4D5Z8_9PROT</name>
<keyword evidence="3" id="KW-1185">Reference proteome</keyword>
<dbReference type="RefSeq" id="WP_132294288.1">
    <property type="nucleotide sequence ID" value="NZ_SKBM01000026.1"/>
</dbReference>
<evidence type="ECO:0000256" key="1">
    <source>
        <dbReference type="SAM" id="MobiDB-lite"/>
    </source>
</evidence>
<feature type="region of interest" description="Disordered" evidence="1">
    <location>
        <begin position="86"/>
        <end position="106"/>
    </location>
</feature>
<dbReference type="OrthoDB" id="7274500at2"/>
<dbReference type="Proteomes" id="UP000295023">
    <property type="component" value="Unassembled WGS sequence"/>
</dbReference>
<sequence>MAAKRRLPIEVDVAAAARLVLASYLDFLGRPVPEEEKGDSKAFAARHAAARAALSHLEQIDKLAERHGDEAQQRTVGDILAEARRHLAATPFNEQEEPEDDAGGDA</sequence>
<accession>A0A4R4D5Z8</accession>
<evidence type="ECO:0000313" key="2">
    <source>
        <dbReference type="EMBL" id="TCZ55550.1"/>
    </source>
</evidence>
<evidence type="ECO:0000313" key="3">
    <source>
        <dbReference type="Proteomes" id="UP000295023"/>
    </source>
</evidence>
<evidence type="ECO:0008006" key="4">
    <source>
        <dbReference type="Google" id="ProtNLM"/>
    </source>
</evidence>
<reference evidence="2 3" key="1">
    <citation type="submission" date="2019-03" db="EMBL/GenBank/DDBJ databases">
        <title>Paracraurococcus aquatilis NE82 genome sequence.</title>
        <authorList>
            <person name="Zhao Y."/>
            <person name="Du Z."/>
        </authorList>
    </citation>
    <scope>NUCLEOTIDE SEQUENCE [LARGE SCALE GENOMIC DNA]</scope>
    <source>
        <strain evidence="2 3">NE82</strain>
    </source>
</reference>